<evidence type="ECO:0000313" key="2">
    <source>
        <dbReference type="EMBL" id="MFD1511565.1"/>
    </source>
</evidence>
<dbReference type="InterPro" id="IPR000182">
    <property type="entry name" value="GNAT_dom"/>
</dbReference>
<dbReference type="EMBL" id="JBHUDD010000160">
    <property type="protein sequence ID" value="MFD1511565.1"/>
    <property type="molecule type" value="Genomic_DNA"/>
</dbReference>
<dbReference type="EC" id="2.3.-.-" evidence="2"/>
<accession>A0ABW4EK08</accession>
<dbReference type="GO" id="GO:0016746">
    <property type="term" value="F:acyltransferase activity"/>
    <property type="evidence" value="ECO:0007669"/>
    <property type="project" value="UniProtKB-KW"/>
</dbReference>
<keyword evidence="2" id="KW-0808">Transferase</keyword>
<protein>
    <submittedName>
        <fullName evidence="2">GNAT family N-acetyltransferase</fullName>
        <ecNumber evidence="2">2.3.-.-</ecNumber>
    </submittedName>
</protein>
<comment type="caution">
    <text evidence="2">The sequence shown here is derived from an EMBL/GenBank/DDBJ whole genome shotgun (WGS) entry which is preliminary data.</text>
</comment>
<dbReference type="RefSeq" id="WP_379918890.1">
    <property type="nucleotide sequence ID" value="NZ_JBHUDD010000160.1"/>
</dbReference>
<dbReference type="Gene3D" id="3.40.630.30">
    <property type="match status" value="1"/>
</dbReference>
<name>A0ABW4EK08_9RHOB</name>
<keyword evidence="3" id="KW-1185">Reference proteome</keyword>
<dbReference type="Proteomes" id="UP001597186">
    <property type="component" value="Unassembled WGS sequence"/>
</dbReference>
<sequence length="161" mass="17314">MIHIRRAGALDCGPLADLLNAIIARGGTTAMTRPVSRDDLAVWMSTAPDRSAWHLAEDAGGTTLGFQWIAPHEALPSQACDIVTFVAIGRTQLGIGSTLFAATRAAAQDLGYAWINATIRADNSGGLAYYQSRGFEPYARQSATRLEDGTLTDRISMRFDL</sequence>
<dbReference type="InterPro" id="IPR016181">
    <property type="entry name" value="Acyl_CoA_acyltransferase"/>
</dbReference>
<evidence type="ECO:0000259" key="1">
    <source>
        <dbReference type="PROSITE" id="PS51186"/>
    </source>
</evidence>
<dbReference type="PROSITE" id="PS51186">
    <property type="entry name" value="GNAT"/>
    <property type="match status" value="1"/>
</dbReference>
<organism evidence="2 3">
    <name type="scientific">Lacimonas salitolerans</name>
    <dbReference type="NCBI Taxonomy" id="1323750"/>
    <lineage>
        <taxon>Bacteria</taxon>
        <taxon>Pseudomonadati</taxon>
        <taxon>Pseudomonadota</taxon>
        <taxon>Alphaproteobacteria</taxon>
        <taxon>Rhodobacterales</taxon>
        <taxon>Paracoccaceae</taxon>
        <taxon>Lacimonas</taxon>
    </lineage>
</organism>
<gene>
    <name evidence="2" type="ORF">ACFTOW_19445</name>
</gene>
<proteinExistence type="predicted"/>
<reference evidence="3" key="1">
    <citation type="journal article" date="2019" name="Int. J. Syst. Evol. Microbiol.">
        <title>The Global Catalogue of Microorganisms (GCM) 10K type strain sequencing project: providing services to taxonomists for standard genome sequencing and annotation.</title>
        <authorList>
            <consortium name="The Broad Institute Genomics Platform"/>
            <consortium name="The Broad Institute Genome Sequencing Center for Infectious Disease"/>
            <person name="Wu L."/>
            <person name="Ma J."/>
        </authorList>
    </citation>
    <scope>NUCLEOTIDE SEQUENCE [LARGE SCALE GENOMIC DNA]</scope>
    <source>
        <strain evidence="3">CGMCC 1.12477</strain>
    </source>
</reference>
<evidence type="ECO:0000313" key="3">
    <source>
        <dbReference type="Proteomes" id="UP001597186"/>
    </source>
</evidence>
<feature type="domain" description="N-acetyltransferase" evidence="1">
    <location>
        <begin position="2"/>
        <end position="161"/>
    </location>
</feature>
<keyword evidence="2" id="KW-0012">Acyltransferase</keyword>
<dbReference type="SUPFAM" id="SSF55729">
    <property type="entry name" value="Acyl-CoA N-acyltransferases (Nat)"/>
    <property type="match status" value="1"/>
</dbReference>